<feature type="region of interest" description="Disordered" evidence="2">
    <location>
        <begin position="14"/>
        <end position="90"/>
    </location>
</feature>
<keyword evidence="3" id="KW-0812">Transmembrane</keyword>
<evidence type="ECO:0000313" key="4">
    <source>
        <dbReference type="EMBL" id="VFQ85793.1"/>
    </source>
</evidence>
<evidence type="ECO:0000256" key="3">
    <source>
        <dbReference type="SAM" id="Phobius"/>
    </source>
</evidence>
<feature type="compositionally biased region" description="Basic and acidic residues" evidence="2">
    <location>
        <begin position="32"/>
        <end position="51"/>
    </location>
</feature>
<name>A0A484MA61_9ASTE</name>
<dbReference type="FunFam" id="2.20.110.10:FF:000002">
    <property type="entry name" value="Phosphatidylinositol 4-phosphate 5-kinase 8"/>
    <property type="match status" value="3"/>
</dbReference>
<keyword evidence="5" id="KW-1185">Reference proteome</keyword>
<protein>
    <submittedName>
        <fullName evidence="4">Uncharacterized protein</fullName>
    </submittedName>
</protein>
<evidence type="ECO:0000256" key="2">
    <source>
        <dbReference type="SAM" id="MobiDB-lite"/>
    </source>
</evidence>
<dbReference type="Proteomes" id="UP000595140">
    <property type="component" value="Unassembled WGS sequence"/>
</dbReference>
<proteinExistence type="predicted"/>
<accession>A0A484MA61</accession>
<feature type="compositionally biased region" description="Low complexity" evidence="2">
    <location>
        <begin position="63"/>
        <end position="90"/>
    </location>
</feature>
<dbReference type="SUPFAM" id="SSF82185">
    <property type="entry name" value="Histone H3 K4-specific methyltransferase SET7/9 N-terminal domain"/>
    <property type="match status" value="2"/>
</dbReference>
<reference evidence="4 5" key="1">
    <citation type="submission" date="2018-04" db="EMBL/GenBank/DDBJ databases">
        <authorList>
            <person name="Vogel A."/>
        </authorList>
    </citation>
    <scope>NUCLEOTIDE SEQUENCE [LARGE SCALE GENOMIC DNA]</scope>
</reference>
<organism evidence="4 5">
    <name type="scientific">Cuscuta campestris</name>
    <dbReference type="NCBI Taxonomy" id="132261"/>
    <lineage>
        <taxon>Eukaryota</taxon>
        <taxon>Viridiplantae</taxon>
        <taxon>Streptophyta</taxon>
        <taxon>Embryophyta</taxon>
        <taxon>Tracheophyta</taxon>
        <taxon>Spermatophyta</taxon>
        <taxon>Magnoliopsida</taxon>
        <taxon>eudicotyledons</taxon>
        <taxon>Gunneridae</taxon>
        <taxon>Pentapetalae</taxon>
        <taxon>asterids</taxon>
        <taxon>lamiids</taxon>
        <taxon>Solanales</taxon>
        <taxon>Convolvulaceae</taxon>
        <taxon>Cuscuteae</taxon>
        <taxon>Cuscuta</taxon>
        <taxon>Cuscuta subgen. Grammica</taxon>
        <taxon>Cuscuta sect. Cleistogrammica</taxon>
    </lineage>
</organism>
<dbReference type="Pfam" id="PF02493">
    <property type="entry name" value="MORN"/>
    <property type="match status" value="7"/>
</dbReference>
<dbReference type="AlphaFoldDB" id="A0A484MA61"/>
<evidence type="ECO:0000256" key="1">
    <source>
        <dbReference type="ARBA" id="ARBA00022737"/>
    </source>
</evidence>
<dbReference type="GO" id="GO:0016020">
    <property type="term" value="C:membrane"/>
    <property type="evidence" value="ECO:0007669"/>
    <property type="project" value="UniProtKB-ARBA"/>
</dbReference>
<feature type="transmembrane region" description="Helical" evidence="3">
    <location>
        <begin position="131"/>
        <end position="149"/>
    </location>
</feature>
<dbReference type="EMBL" id="OOIL02003033">
    <property type="protein sequence ID" value="VFQ85793.1"/>
    <property type="molecule type" value="Genomic_DNA"/>
</dbReference>
<keyword evidence="1" id="KW-0677">Repeat</keyword>
<evidence type="ECO:0000313" key="5">
    <source>
        <dbReference type="Proteomes" id="UP000595140"/>
    </source>
</evidence>
<dbReference type="PANTHER" id="PTHR23084:SF220">
    <property type="entry name" value="1-PHOSPHATIDYLINOSITOL-4-PHOSPHATE 5-KINASE"/>
    <property type="match status" value="1"/>
</dbReference>
<dbReference type="Gene3D" id="2.20.110.10">
    <property type="entry name" value="Histone H3 K4-specific methyltransferase SET7/9 N-terminal domain"/>
    <property type="match status" value="4"/>
</dbReference>
<sequence length="484" mass="54655">MHLKKVGEIVVVSPDNVPHRHPPQSQILDTTELTRPKPDLETHQIQTEKNETLFSYTPHKRPLMPQSSSLSRSPTQSSLHHNKNNNNNNNPFRVSSSPSFLCSCSLPLLLATKRITLRLLHHSCRASWIRVHMKLFILLSLPTFYLLTTSYYRNFFFFIVCIVSVLLLLVALSLALPWLPAIRQFVARVKPNTTRDHTPVVWSIGSKQKLERRPDSGCWVQEYSNGDVYEGEFHKGKCSGSGVYYYHLTGRYEGDWVDGKYDGYGVETWAKGSRYRGQYRQGLRHGVGLYRSYTGDVYAGEWCNGQCHGQGVHTCEDGSSYVGEFKWGVKHGLGTYQFRNGDTYAGEYFADKMHGFGVYRFGNGHRYEGAWHEGRRQGFGTYTFRNGETQSGHWQNGVLGVSSGVLGGPSSDYRSKVLHAVQEAIRAAEKANNVAKVEERVKRAVATANKAATAARVTAVKAVQNQMMHQDSRTHLNVQLSKYP</sequence>
<keyword evidence="3" id="KW-0472">Membrane</keyword>
<gene>
    <name evidence="4" type="ORF">CCAM_LOCUS27569</name>
</gene>
<dbReference type="PANTHER" id="PTHR23084">
    <property type="entry name" value="PHOSPHATIDYLINOSITOL-4-PHOSPHATE 5-KINASE RELATED"/>
    <property type="match status" value="1"/>
</dbReference>
<keyword evidence="3" id="KW-1133">Transmembrane helix</keyword>
<dbReference type="InterPro" id="IPR003409">
    <property type="entry name" value="MORN"/>
</dbReference>
<dbReference type="SMART" id="SM00698">
    <property type="entry name" value="MORN"/>
    <property type="match status" value="7"/>
</dbReference>
<dbReference type="OrthoDB" id="1294430at2759"/>
<feature type="transmembrane region" description="Helical" evidence="3">
    <location>
        <begin position="155"/>
        <end position="179"/>
    </location>
</feature>